<evidence type="ECO:0000256" key="1">
    <source>
        <dbReference type="ARBA" id="ARBA00001917"/>
    </source>
</evidence>
<dbReference type="InterPro" id="IPR000262">
    <property type="entry name" value="FMN-dep_DH"/>
</dbReference>
<dbReference type="InterPro" id="IPR008259">
    <property type="entry name" value="FMN_hydac_DH_AS"/>
</dbReference>
<evidence type="ECO:0000256" key="2">
    <source>
        <dbReference type="ARBA" id="ARBA00022630"/>
    </source>
</evidence>
<keyword evidence="3 7" id="KW-0288">FMN</keyword>
<protein>
    <recommendedName>
        <fullName evidence="8">FMN hydroxy acid dehydrogenase domain-containing protein</fullName>
    </recommendedName>
</protein>
<feature type="binding site" evidence="7">
    <location>
        <position position="104"/>
    </location>
    <ligand>
        <name>glyoxylate</name>
        <dbReference type="ChEBI" id="CHEBI:36655"/>
    </ligand>
</feature>
<dbReference type="InterPro" id="IPR013785">
    <property type="entry name" value="Aldolase_TIM"/>
</dbReference>
<dbReference type="EMBL" id="GIBP01003827">
    <property type="protein sequence ID" value="NDV32796.1"/>
    <property type="molecule type" value="Transcribed_RNA"/>
</dbReference>
<dbReference type="SUPFAM" id="SSF51395">
    <property type="entry name" value="FMN-linked oxidoreductases"/>
    <property type="match status" value="1"/>
</dbReference>
<accession>A0A6B2L751</accession>
<feature type="binding site" evidence="7">
    <location>
        <position position="205"/>
    </location>
    <ligand>
        <name>FMN</name>
        <dbReference type="ChEBI" id="CHEBI:58210"/>
    </ligand>
</feature>
<dbReference type="GO" id="GO:0016614">
    <property type="term" value="F:oxidoreductase activity, acting on CH-OH group of donors"/>
    <property type="evidence" value="ECO:0007669"/>
    <property type="project" value="UniProtKB-ARBA"/>
</dbReference>
<evidence type="ECO:0000256" key="3">
    <source>
        <dbReference type="ARBA" id="ARBA00022643"/>
    </source>
</evidence>
<reference evidence="9" key="1">
    <citation type="journal article" date="2020" name="J. Eukaryot. Microbiol.">
        <title>De novo Sequencing, Assembly and Annotation of the Transcriptome for the Free-Living Testate Amoeba Arcella intermedia.</title>
        <authorList>
            <person name="Ribeiro G.M."/>
            <person name="Porfirio-Sousa A.L."/>
            <person name="Maurer-Alcala X.X."/>
            <person name="Katz L.A."/>
            <person name="Lahr D.J.G."/>
        </authorList>
    </citation>
    <scope>NUCLEOTIDE SEQUENCE</scope>
</reference>
<dbReference type="PIRSF" id="PIRSF000138">
    <property type="entry name" value="Al-hdrx_acd_dh"/>
    <property type="match status" value="1"/>
</dbReference>
<sequence length="343" mass="36977">MRANALYYSQIYICPRVLVDVTTVDLSSQLLNRPLSVPILIAPMAAQKMVHPDGEIGITKVAKEFGAVMCLSTISSTQLEDVAKAMAAHEPGKKASGGLWFQLYVLKRRDITERLVRRAEAAGYNALCLTVDAPVSGKREVNARNRFIYPPGVVPENFKELFEEETAKTSVTDMNAFLATLFDSSVNWKDLAWLKSITSLPIILKGICSPQDAKLAVQCGVSAIILSNHGGRQLDTAPPTIALLPQIAEETKASGIPIIIDGGIRRGTDIFKAIALGASAVMIGRPLLWGLAVEGEGGARHVMNILVQELKNAMQLSGITSIHQLSVSGKETLLSSHPKLSNL</sequence>
<proteinExistence type="inferred from homology"/>
<keyword evidence="4" id="KW-0560">Oxidoreductase</keyword>
<evidence type="ECO:0000256" key="7">
    <source>
        <dbReference type="PIRSR" id="PIRSR000138-2"/>
    </source>
</evidence>
<dbReference type="PROSITE" id="PS51349">
    <property type="entry name" value="FMN_HYDROXY_ACID_DH_2"/>
    <property type="match status" value="1"/>
</dbReference>
<comment type="cofactor">
    <cofactor evidence="1">
        <name>FMN</name>
        <dbReference type="ChEBI" id="CHEBI:58210"/>
    </cofactor>
</comment>
<comment type="similarity">
    <text evidence="5">Belongs to the FMN-dependent alpha-hydroxy acid dehydrogenase family.</text>
</comment>
<dbReference type="InterPro" id="IPR037396">
    <property type="entry name" value="FMN_HAD"/>
</dbReference>
<dbReference type="SMART" id="SM01240">
    <property type="entry name" value="IMPDH"/>
    <property type="match status" value="1"/>
</dbReference>
<dbReference type="InterPro" id="IPR012133">
    <property type="entry name" value="Alpha-hydoxy_acid_DH_FMN"/>
</dbReference>
<feature type="binding site" evidence="7">
    <location>
        <position position="229"/>
    </location>
    <ligand>
        <name>glyoxylate</name>
        <dbReference type="ChEBI" id="CHEBI:36655"/>
    </ligand>
</feature>
<feature type="binding site" evidence="7">
    <location>
        <begin position="43"/>
        <end position="45"/>
    </location>
    <ligand>
        <name>FMN</name>
        <dbReference type="ChEBI" id="CHEBI:58210"/>
    </ligand>
</feature>
<evidence type="ECO:0000256" key="5">
    <source>
        <dbReference type="ARBA" id="ARBA00024042"/>
    </source>
</evidence>
<dbReference type="Pfam" id="PF01070">
    <property type="entry name" value="FMN_dh"/>
    <property type="match status" value="1"/>
</dbReference>
<organism evidence="9">
    <name type="scientific">Arcella intermedia</name>
    <dbReference type="NCBI Taxonomy" id="1963864"/>
    <lineage>
        <taxon>Eukaryota</taxon>
        <taxon>Amoebozoa</taxon>
        <taxon>Tubulinea</taxon>
        <taxon>Elardia</taxon>
        <taxon>Arcellinida</taxon>
        <taxon>Sphaerothecina</taxon>
        <taxon>Arcellidae</taxon>
        <taxon>Arcella</taxon>
    </lineage>
</organism>
<feature type="binding site" evidence="7">
    <location>
        <position position="227"/>
    </location>
    <ligand>
        <name>FMN</name>
        <dbReference type="ChEBI" id="CHEBI:58210"/>
    </ligand>
</feature>
<evidence type="ECO:0000256" key="4">
    <source>
        <dbReference type="ARBA" id="ARBA00023002"/>
    </source>
</evidence>
<dbReference type="CDD" id="cd02809">
    <property type="entry name" value="alpha_hydroxyacid_oxid_FMN"/>
    <property type="match status" value="1"/>
</dbReference>
<dbReference type="PANTHER" id="PTHR10578">
    <property type="entry name" value="S -2-HYDROXY-ACID OXIDASE-RELATED"/>
    <property type="match status" value="1"/>
</dbReference>
<evidence type="ECO:0000256" key="6">
    <source>
        <dbReference type="PIRSR" id="PIRSR000138-1"/>
    </source>
</evidence>
<feature type="binding site" evidence="7">
    <location>
        <position position="139"/>
    </location>
    <ligand>
        <name>glyoxylate</name>
        <dbReference type="ChEBI" id="CHEBI:36655"/>
    </ligand>
</feature>
<feature type="domain" description="FMN hydroxy acid dehydrogenase" evidence="8">
    <location>
        <begin position="1"/>
        <end position="335"/>
    </location>
</feature>
<feature type="binding site" evidence="7">
    <location>
        <position position="130"/>
    </location>
    <ligand>
        <name>FMN</name>
        <dbReference type="ChEBI" id="CHEBI:58210"/>
    </ligand>
</feature>
<feature type="binding site" evidence="7">
    <location>
        <position position="232"/>
    </location>
    <ligand>
        <name>glyoxylate</name>
        <dbReference type="ChEBI" id="CHEBI:36655"/>
    </ligand>
</feature>
<feature type="active site" description="Proton acceptor" evidence="6">
    <location>
        <position position="229"/>
    </location>
</feature>
<keyword evidence="2 7" id="KW-0285">Flavoprotein</keyword>
<dbReference type="PANTHER" id="PTHR10578:SF107">
    <property type="entry name" value="2-HYDROXYACID OXIDASE 1"/>
    <property type="match status" value="1"/>
</dbReference>
<name>A0A6B2L751_9EUKA</name>
<dbReference type="FunFam" id="3.20.20.70:FF:000029">
    <property type="entry name" value="L-lactate dehydrogenase"/>
    <property type="match status" value="1"/>
</dbReference>
<dbReference type="PROSITE" id="PS00557">
    <property type="entry name" value="FMN_HYDROXY_ACID_DH_1"/>
    <property type="match status" value="1"/>
</dbReference>
<feature type="binding site" evidence="7">
    <location>
        <position position="72"/>
    </location>
    <ligand>
        <name>FMN</name>
        <dbReference type="ChEBI" id="CHEBI:58210"/>
    </ligand>
</feature>
<feature type="binding site" evidence="7">
    <location>
        <begin position="261"/>
        <end position="265"/>
    </location>
    <ligand>
        <name>FMN</name>
        <dbReference type="ChEBI" id="CHEBI:58210"/>
    </ligand>
</feature>
<feature type="binding site" evidence="7">
    <location>
        <position position="102"/>
    </location>
    <ligand>
        <name>FMN</name>
        <dbReference type="ChEBI" id="CHEBI:58210"/>
    </ligand>
</feature>
<dbReference type="GO" id="GO:0010181">
    <property type="term" value="F:FMN binding"/>
    <property type="evidence" value="ECO:0007669"/>
    <property type="project" value="InterPro"/>
</dbReference>
<dbReference type="Gene3D" id="3.20.20.70">
    <property type="entry name" value="Aldolase class I"/>
    <property type="match status" value="1"/>
</dbReference>
<feature type="binding site" evidence="7">
    <location>
        <begin position="284"/>
        <end position="285"/>
    </location>
    <ligand>
        <name>FMN</name>
        <dbReference type="ChEBI" id="CHEBI:58210"/>
    </ligand>
</feature>
<dbReference type="AlphaFoldDB" id="A0A6B2L751"/>
<evidence type="ECO:0000313" key="9">
    <source>
        <dbReference type="EMBL" id="NDV32796.1"/>
    </source>
</evidence>
<evidence type="ECO:0000259" key="8">
    <source>
        <dbReference type="PROSITE" id="PS51349"/>
    </source>
</evidence>